<dbReference type="KEGG" id="pnl:PNK_0152"/>
<evidence type="ECO:0000313" key="1">
    <source>
        <dbReference type="EMBL" id="CUI15790.1"/>
    </source>
</evidence>
<dbReference type="AlphaFoldDB" id="A0A0U5J8P0"/>
<keyword evidence="2" id="KW-1185">Reference proteome</keyword>
<accession>A0A0U5J8P0</accession>
<dbReference type="EMBL" id="LN879502">
    <property type="protein sequence ID" value="CUI15790.1"/>
    <property type="molecule type" value="Genomic_DNA"/>
</dbReference>
<proteinExistence type="predicted"/>
<organism evidence="1 2">
    <name type="scientific">Candidatus Protochlamydia naegleriophila</name>
    <dbReference type="NCBI Taxonomy" id="389348"/>
    <lineage>
        <taxon>Bacteria</taxon>
        <taxon>Pseudomonadati</taxon>
        <taxon>Chlamydiota</taxon>
        <taxon>Chlamydiia</taxon>
        <taxon>Parachlamydiales</taxon>
        <taxon>Parachlamydiaceae</taxon>
        <taxon>Candidatus Protochlamydia</taxon>
    </lineage>
</organism>
<name>A0A0U5J8P0_9BACT</name>
<reference evidence="2" key="1">
    <citation type="submission" date="2015-09" db="EMBL/GenBank/DDBJ databases">
        <authorList>
            <person name="Bertelli C."/>
        </authorList>
    </citation>
    <scope>NUCLEOTIDE SEQUENCE [LARGE SCALE GENOMIC DNA]</scope>
    <source>
        <strain evidence="2">KNic</strain>
    </source>
</reference>
<sequence>MNKKNSFISTSILSVPGTAGILQAAIEKIHIFTQPGTSSLEVKEDGSLIATQGSPLDRIVGLAKYYIAPLFSDHMRLEQEKKLSQIKREILQARDILKSHSSLIEKLKEGDPSQQKLAHSALEAIHRYNAVVAKDYTSLTDTYDLYNYERNQLLLDEEIKGQPIELPRTVSIKYDSDLSADTTKKTFRALGASFHSSAMQKTCSKFSSTHKKGEQFMLDTFRMKAIRLVQSHLTQQNSMAEVLNLVKQAAIEIEEQDDLIVMRQHLEVGPGSMIALIGSFKHPSDSKFLSMPIIDSFRLTSEATHSGFPYPSQHTAWALTDKLTEARPLRTEQAPRFEEVDARKKYFSQQLLFDPHYMAKARQLYKLKRDLFDQHKEHYLPLHRQLQTTILEGVYMDSAVIDALLDPFYHTLDTLNSPFDALASIQQRLVELFIQQPAQRLEEEWLEDSSSVLRIGTSQEKFHGALTSLQRSLDSASSESMEPHYASAYLDTMGPLLGKATQGIALQYLSEKIGFAPPMLNDFERKIQMCAFHQLISFLDELEIPLNDKDDSIKNDLTNKYKQDIEIFSCATIEDFDNLASRVTNELEVYFNSRFYIQRA</sequence>
<dbReference type="PATRIC" id="fig|389348.3.peg.177"/>
<dbReference type="InParanoid" id="A0A0U5J8P0"/>
<dbReference type="Proteomes" id="UP000069902">
    <property type="component" value="Chromosome cPNK"/>
</dbReference>
<gene>
    <name evidence="1" type="ORF">PNK_0152</name>
</gene>
<dbReference type="RefSeq" id="WP_032124816.1">
    <property type="nucleotide sequence ID" value="NZ_LN879502.1"/>
</dbReference>
<evidence type="ECO:0000313" key="2">
    <source>
        <dbReference type="Proteomes" id="UP000069902"/>
    </source>
</evidence>
<protein>
    <submittedName>
        <fullName evidence="1">Uncharacterized protein</fullName>
    </submittedName>
</protein>